<dbReference type="RefSeq" id="WP_377251095.1">
    <property type="nucleotide sequence ID" value="NZ_JBHLUH010000021.1"/>
</dbReference>
<evidence type="ECO:0000313" key="5">
    <source>
        <dbReference type="Proteomes" id="UP001589867"/>
    </source>
</evidence>
<dbReference type="PANTHER" id="PTHR42678">
    <property type="entry name" value="AMIDASE"/>
    <property type="match status" value="1"/>
</dbReference>
<keyword evidence="5" id="KW-1185">Reference proteome</keyword>
<accession>A0ABV6M2I9</accession>
<dbReference type="InterPro" id="IPR023631">
    <property type="entry name" value="Amidase_dom"/>
</dbReference>
<evidence type="ECO:0000256" key="1">
    <source>
        <dbReference type="SAM" id="MobiDB-lite"/>
    </source>
</evidence>
<sequence length="529" mass="55459">MSAVDRRAFLARTAAVGAAAAAGAALLPTAAAWAGGPARFGGGAYVRPRPEAIADPTELTLAEAAWMIRNGKLTPAALVEAYLARIGEYEPVYQAFNTVLADQARAAAKAAGRRKHTGPLHGIPLAVKDNYWTEGVLTTANSYLFQDFVPPRDATTVARLKASGAIVLGKTQMGPLATTRATTPDGRITTVNAWTPTIPGTDPGGSSTGSATAVAGRLATSGTGTQTGGSITAPSNAQNLTGLKPTMGRVSLAGIIPLSYTRDHPGPLARDAMDAAIMLTAMAGEDPADPRTQGLPRVPDLVEAATPVRSGRRVRARWSTRIGVLPGYADGTSATALARKAFLSTVDDIDGVRLVDVPLPDEWELLTGGAFNNVRLPERSEPFMPYLRTDLRGFGVSVTGWLQGALLGSNEFVTGQRAKLVLLERVLEQIFERCDVVVQTGPVPFDILGLPEIGFPIGFTAAGVPIGAILGGEPYAEERLLSVVAAYQAVTDWHWRRPPNPPAAGGPALRSAMPDRGRLTAEDVVAQMQ</sequence>
<dbReference type="Gene3D" id="3.90.1300.10">
    <property type="entry name" value="Amidase signature (AS) domain"/>
    <property type="match status" value="1"/>
</dbReference>
<dbReference type="Pfam" id="PF01425">
    <property type="entry name" value="Amidase"/>
    <property type="match status" value="1"/>
</dbReference>
<evidence type="ECO:0000259" key="3">
    <source>
        <dbReference type="Pfam" id="PF01425"/>
    </source>
</evidence>
<dbReference type="InterPro" id="IPR036928">
    <property type="entry name" value="AS_sf"/>
</dbReference>
<protein>
    <submittedName>
        <fullName evidence="4">Amidase</fullName>
    </submittedName>
</protein>
<keyword evidence="2" id="KW-0732">Signal</keyword>
<dbReference type="PANTHER" id="PTHR42678:SF34">
    <property type="entry name" value="OS04G0183300 PROTEIN"/>
    <property type="match status" value="1"/>
</dbReference>
<evidence type="ECO:0000313" key="4">
    <source>
        <dbReference type="EMBL" id="MFC0528897.1"/>
    </source>
</evidence>
<reference evidence="4 5" key="1">
    <citation type="submission" date="2024-09" db="EMBL/GenBank/DDBJ databases">
        <authorList>
            <person name="Sun Q."/>
            <person name="Mori K."/>
        </authorList>
    </citation>
    <scope>NUCLEOTIDE SEQUENCE [LARGE SCALE GENOMIC DNA]</scope>
    <source>
        <strain evidence="4 5">TBRC 3947</strain>
    </source>
</reference>
<dbReference type="PROSITE" id="PS51318">
    <property type="entry name" value="TAT"/>
    <property type="match status" value="1"/>
</dbReference>
<gene>
    <name evidence="4" type="ORF">ACFFIA_14635</name>
</gene>
<feature type="chain" id="PRO_5046751643" evidence="2">
    <location>
        <begin position="35"/>
        <end position="529"/>
    </location>
</feature>
<organism evidence="4 5">
    <name type="scientific">Phytohabitans kaempferiae</name>
    <dbReference type="NCBI Taxonomy" id="1620943"/>
    <lineage>
        <taxon>Bacteria</taxon>
        <taxon>Bacillati</taxon>
        <taxon>Actinomycetota</taxon>
        <taxon>Actinomycetes</taxon>
        <taxon>Micromonosporales</taxon>
        <taxon>Micromonosporaceae</taxon>
    </lineage>
</organism>
<comment type="caution">
    <text evidence="4">The sequence shown here is derived from an EMBL/GenBank/DDBJ whole genome shotgun (WGS) entry which is preliminary data.</text>
</comment>
<dbReference type="Proteomes" id="UP001589867">
    <property type="component" value="Unassembled WGS sequence"/>
</dbReference>
<evidence type="ECO:0000256" key="2">
    <source>
        <dbReference type="SAM" id="SignalP"/>
    </source>
</evidence>
<dbReference type="SUPFAM" id="SSF75304">
    <property type="entry name" value="Amidase signature (AS) enzymes"/>
    <property type="match status" value="1"/>
</dbReference>
<feature type="compositionally biased region" description="Polar residues" evidence="1">
    <location>
        <begin position="232"/>
        <end position="241"/>
    </location>
</feature>
<name>A0ABV6M2I9_9ACTN</name>
<feature type="domain" description="Amidase" evidence="3">
    <location>
        <begin position="78"/>
        <end position="360"/>
    </location>
</feature>
<dbReference type="InterPro" id="IPR006311">
    <property type="entry name" value="TAT_signal"/>
</dbReference>
<proteinExistence type="predicted"/>
<feature type="region of interest" description="Disordered" evidence="1">
    <location>
        <begin position="192"/>
        <end position="242"/>
    </location>
</feature>
<feature type="compositionally biased region" description="Low complexity" evidence="1">
    <location>
        <begin position="208"/>
        <end position="230"/>
    </location>
</feature>
<feature type="signal peptide" evidence="2">
    <location>
        <begin position="1"/>
        <end position="34"/>
    </location>
</feature>
<dbReference type="EMBL" id="JBHLUH010000021">
    <property type="protein sequence ID" value="MFC0528897.1"/>
    <property type="molecule type" value="Genomic_DNA"/>
</dbReference>